<organism evidence="3 4">
    <name type="scientific">Chaetoceros tenuissimus</name>
    <dbReference type="NCBI Taxonomy" id="426638"/>
    <lineage>
        <taxon>Eukaryota</taxon>
        <taxon>Sar</taxon>
        <taxon>Stramenopiles</taxon>
        <taxon>Ochrophyta</taxon>
        <taxon>Bacillariophyta</taxon>
        <taxon>Coscinodiscophyceae</taxon>
        <taxon>Chaetocerotophycidae</taxon>
        <taxon>Chaetocerotales</taxon>
        <taxon>Chaetocerotaceae</taxon>
        <taxon>Chaetoceros</taxon>
    </lineage>
</organism>
<dbReference type="Pfam" id="PF00190">
    <property type="entry name" value="Cupin_1"/>
    <property type="match status" value="1"/>
</dbReference>
<evidence type="ECO:0000313" key="3">
    <source>
        <dbReference type="EMBL" id="GFH60425.1"/>
    </source>
</evidence>
<reference evidence="3 4" key="1">
    <citation type="journal article" date="2021" name="Sci. Rep.">
        <title>The genome of the diatom Chaetoceros tenuissimus carries an ancient integrated fragment of an extant virus.</title>
        <authorList>
            <person name="Hongo Y."/>
            <person name="Kimura K."/>
            <person name="Takaki Y."/>
            <person name="Yoshida Y."/>
            <person name="Baba S."/>
            <person name="Kobayashi G."/>
            <person name="Nagasaki K."/>
            <person name="Hano T."/>
            <person name="Tomaru Y."/>
        </authorList>
    </citation>
    <scope>NUCLEOTIDE SEQUENCE [LARGE SCALE GENOMIC DNA]</scope>
    <source>
        <strain evidence="3 4">NIES-3715</strain>
    </source>
</reference>
<dbReference type="SUPFAM" id="SSF52402">
    <property type="entry name" value="Adenine nucleotide alpha hydrolases-like"/>
    <property type="match status" value="1"/>
</dbReference>
<protein>
    <recommendedName>
        <fullName evidence="5">Methyltransferase type 11 domain-containing protein</fullName>
    </recommendedName>
</protein>
<dbReference type="AlphaFoldDB" id="A0AAD3HE88"/>
<evidence type="ECO:0000259" key="2">
    <source>
        <dbReference type="Pfam" id="PF08241"/>
    </source>
</evidence>
<dbReference type="InterPro" id="IPR011051">
    <property type="entry name" value="RmlC_Cupin_sf"/>
</dbReference>
<evidence type="ECO:0008006" key="5">
    <source>
        <dbReference type="Google" id="ProtNLM"/>
    </source>
</evidence>
<dbReference type="Gene3D" id="3.40.50.150">
    <property type="entry name" value="Vaccinia Virus protein VP39"/>
    <property type="match status" value="1"/>
</dbReference>
<dbReference type="GO" id="GO:0008757">
    <property type="term" value="F:S-adenosylmethionine-dependent methyltransferase activity"/>
    <property type="evidence" value="ECO:0007669"/>
    <property type="project" value="InterPro"/>
</dbReference>
<comment type="caution">
    <text evidence="3">The sequence shown here is derived from an EMBL/GenBank/DDBJ whole genome shotgun (WGS) entry which is preliminary data.</text>
</comment>
<feature type="domain" description="Cupin type-1" evidence="1">
    <location>
        <begin position="1144"/>
        <end position="1207"/>
    </location>
</feature>
<name>A0AAD3HE88_9STRA</name>
<dbReference type="EMBL" id="BLLK01000069">
    <property type="protein sequence ID" value="GFH60425.1"/>
    <property type="molecule type" value="Genomic_DNA"/>
</dbReference>
<evidence type="ECO:0000313" key="4">
    <source>
        <dbReference type="Proteomes" id="UP001054902"/>
    </source>
</evidence>
<dbReference type="InterPro" id="IPR014710">
    <property type="entry name" value="RmlC-like_jellyroll"/>
</dbReference>
<dbReference type="SUPFAM" id="SSF51182">
    <property type="entry name" value="RmlC-like cupins"/>
    <property type="match status" value="1"/>
</dbReference>
<dbReference type="InterPro" id="IPR029063">
    <property type="entry name" value="SAM-dependent_MTases_sf"/>
</dbReference>
<dbReference type="CDD" id="cd02440">
    <property type="entry name" value="AdoMet_MTases"/>
    <property type="match status" value="1"/>
</dbReference>
<accession>A0AAD3HE88</accession>
<dbReference type="Gene3D" id="2.60.120.10">
    <property type="entry name" value="Jelly Rolls"/>
    <property type="match status" value="1"/>
</dbReference>
<dbReference type="InterPro" id="IPR013216">
    <property type="entry name" value="Methyltransf_11"/>
</dbReference>
<dbReference type="SUPFAM" id="SSF53335">
    <property type="entry name" value="S-adenosyl-L-methionine-dependent methyltransferases"/>
    <property type="match status" value="1"/>
</dbReference>
<feature type="domain" description="Methyltransferase type 11" evidence="2">
    <location>
        <begin position="711"/>
        <end position="817"/>
    </location>
</feature>
<gene>
    <name evidence="3" type="ORF">CTEN210_16901</name>
</gene>
<proteinExistence type="predicted"/>
<sequence>MSKFESVRAYANLLQTELNVTCDACALYNAGYEQAKRIPSSLVTVEPFCPGGKRRLVLNVNHPLIKEIAKAATSTSEKKRGDAIEIGKVMIVSASWPTAGLDVFLPSDQFHWKSAKGLICGPHTNYITPVLHEEVTTDANIKSLAIYPRKIQSIRLFRDKANPSRISEMHRISRGELWHRRDLLLQKAWQNKLKKTKKSKDTPKKYDLVSFGPALPVLALAQFLLLPDEKKYELAGGNIAFKETSTIDALRTAATLLISHDRLFCLSLFFGVPLIDRTNTLQGALCMKTLVRSVPTKDEINNYRQDFPQDAHEALEKTMLLRAKDIWNKANGREVIVCFSGGIDSTALSVALIRTMEDIANSKLAVTYDDESISENRLFYESCIKKNSKIREIYRDGRTVSEIAKAYPKALIITGELGDQLFGSDKMKEIFQVDSFDVPKSDDEVLKKLGLLNDNTIEYTLDQPWRVVLLEWLHKKGLLAGNTIDWVTWITPQINKAPFPIITLADMLWWLNFSMKWQNVSLRFMHDGGDYKPVHSDISILHFYDDRNLECWACVPDFHAVKFKDLNIWQTYKEPLKKFILDFHPDTTYYNEKEKVGSLALQIEKEKEERIDSIIAIIETETNTLDRLELDPLQEGVYEHLNKWILRKTGQEQVTVNDWNTNTNDAFDAAPYFASDDERQRRHFNPVTLTTLKAKCSALLPPDIVKGNRILDLGACTGAMVHWCLFHGAKEAIALEPQIQFCERMTNLLERSKHSWPRAESCSSHPQERYSVVCLDAKAYLSKCEDDSFDVVIAAGVLHCFSDPTAILREICRVSKKAVVIESVHTMLRRKGVQSPGLFSNIIEFSPNAAVNKAGEDASFSGSAAIPTKELVTSLVTSLGFTVTDTILSSEPGTAVDVASYCENKAFESSPLRFFLRCYRTHNVKNSPTLENVVMSGKGNVHKWEDTKSHMWTSFEGFDKDNIEEKKEQNDIVVSTSMDISMPNSFISWQDIHTQASEISFDASNDLFPYSLHAWGKNSGKRTFRNISEDHVTYGYIFEGNSTLSGHPRRPKMTLCSGMFFCQPGNVVLERGSGIAITVPIHGNKNRFLFSMGGPIEEDKDGELVGALPYIDGCTDSLLISPPIKGDPCLNHLHFPTHIKQTQHTHPSGRAGMVIAGEGNCVVVHGDKSVTRTKLTPGTVFVIPTNAPHAFETEDSTLDVIAFHPDSDFGAEATNHPMVNRTIVNGISASVITSIQTKMMT</sequence>
<keyword evidence="4" id="KW-1185">Reference proteome</keyword>
<dbReference type="Pfam" id="PF08241">
    <property type="entry name" value="Methyltransf_11"/>
    <property type="match status" value="1"/>
</dbReference>
<evidence type="ECO:0000259" key="1">
    <source>
        <dbReference type="Pfam" id="PF00190"/>
    </source>
</evidence>
<dbReference type="InterPro" id="IPR006045">
    <property type="entry name" value="Cupin_1"/>
</dbReference>
<dbReference type="Proteomes" id="UP001054902">
    <property type="component" value="Unassembled WGS sequence"/>
</dbReference>